<gene>
    <name evidence="1" type="ORF">PFX98_22520</name>
</gene>
<name>A0AA95SMP1_9BURK</name>
<proteinExistence type="predicted"/>
<dbReference type="KEGG" id="pais:PFX98_22520"/>
<dbReference type="PIRSF" id="PIRSF010372">
    <property type="entry name" value="PaiB"/>
    <property type="match status" value="1"/>
</dbReference>
<evidence type="ECO:0000313" key="1">
    <source>
        <dbReference type="EMBL" id="WIT11632.1"/>
    </source>
</evidence>
<dbReference type="Pfam" id="PF04299">
    <property type="entry name" value="FMN_bind_2"/>
    <property type="match status" value="1"/>
</dbReference>
<dbReference type="InterPro" id="IPR007396">
    <property type="entry name" value="TR_PAI2-type"/>
</dbReference>
<organism evidence="1 2">
    <name type="scientific">Paucibacter sediminis</name>
    <dbReference type="NCBI Taxonomy" id="3019553"/>
    <lineage>
        <taxon>Bacteria</taxon>
        <taxon>Pseudomonadati</taxon>
        <taxon>Pseudomonadota</taxon>
        <taxon>Betaproteobacteria</taxon>
        <taxon>Burkholderiales</taxon>
        <taxon>Sphaerotilaceae</taxon>
        <taxon>Roseateles</taxon>
    </lineage>
</organism>
<dbReference type="SUPFAM" id="SSF50475">
    <property type="entry name" value="FMN-binding split barrel"/>
    <property type="match status" value="1"/>
</dbReference>
<dbReference type="PANTHER" id="PTHR35802:SF1">
    <property type="entry name" value="PROTEASE SYNTHASE AND SPORULATION PROTEIN PAI 2"/>
    <property type="match status" value="1"/>
</dbReference>
<reference evidence="1" key="1">
    <citation type="submission" date="2023-01" db="EMBL/GenBank/DDBJ databases">
        <title>Whole genome sequence of Paucibacter sp. S2-9 isolated from pond sediment.</title>
        <authorList>
            <person name="Jung J.Y."/>
        </authorList>
    </citation>
    <scope>NUCLEOTIDE SEQUENCE</scope>
    <source>
        <strain evidence="1">S2-9</strain>
    </source>
</reference>
<accession>A0AA95SMP1</accession>
<dbReference type="AlphaFoldDB" id="A0AA95SMP1"/>
<dbReference type="Proteomes" id="UP001177769">
    <property type="component" value="Chromosome"/>
</dbReference>
<dbReference type="InterPro" id="IPR012349">
    <property type="entry name" value="Split_barrel_FMN-bd"/>
</dbReference>
<dbReference type="PANTHER" id="PTHR35802">
    <property type="entry name" value="PROTEASE SYNTHASE AND SPORULATION PROTEIN PAI 2"/>
    <property type="match status" value="1"/>
</dbReference>
<evidence type="ECO:0000313" key="2">
    <source>
        <dbReference type="Proteomes" id="UP001177769"/>
    </source>
</evidence>
<dbReference type="EMBL" id="CP116346">
    <property type="protein sequence ID" value="WIT11632.1"/>
    <property type="molecule type" value="Genomic_DNA"/>
</dbReference>
<protein>
    <submittedName>
        <fullName evidence="1">FMN-binding negative transcriptional regulator</fullName>
    </submittedName>
</protein>
<dbReference type="RefSeq" id="WP_285232717.1">
    <property type="nucleotide sequence ID" value="NZ_CP116346.1"/>
</dbReference>
<dbReference type="Gene3D" id="2.30.110.10">
    <property type="entry name" value="Electron Transport, Fmn-binding Protein, Chain A"/>
    <property type="match status" value="1"/>
</dbReference>
<keyword evidence="2" id="KW-1185">Reference proteome</keyword>
<sequence>MYNPPQFRMQDLALARQLIAEHPLALLIGPDADGHSFASHLPLSWGADAAGGWWLEGHMARANPQHAWLAAQPELLVVFSGPGGYVSPRLYDTQLSVPTWNYLALHVRGRLELVDEPLAKDRLLKRLIAQHEPEYAAQWMGLPEDFQHKLLAAIVGFRIHVRSWEAKAKLSQNRAAGERARLREHYAREGDNGAQLLRWMDRLGI</sequence>